<reference evidence="3" key="1">
    <citation type="submission" date="2016-11" db="EMBL/GenBank/DDBJ databases">
        <authorList>
            <person name="Shukria A."/>
            <person name="Stevens D.C."/>
        </authorList>
    </citation>
    <scope>NUCLEOTIDE SEQUENCE [LARGE SCALE GENOMIC DNA]</scope>
    <source>
        <strain evidence="3">Cbfe23</strain>
    </source>
</reference>
<dbReference type="SUPFAM" id="SSF55729">
    <property type="entry name" value="Acyl-CoA N-acyltransferases (Nat)"/>
    <property type="match status" value="1"/>
</dbReference>
<dbReference type="STRING" id="83449.BON30_38795"/>
<accession>A0A1L9AZQ1</accession>
<name>A0A1L9AZQ1_9BACT</name>
<dbReference type="CDD" id="cd04301">
    <property type="entry name" value="NAT_SF"/>
    <property type="match status" value="1"/>
</dbReference>
<dbReference type="InterPro" id="IPR051554">
    <property type="entry name" value="Acetyltransferase_Eis"/>
</dbReference>
<dbReference type="PANTHER" id="PTHR37817:SF1">
    <property type="entry name" value="N-ACETYLTRANSFERASE EIS"/>
    <property type="match status" value="1"/>
</dbReference>
<dbReference type="InterPro" id="IPR016181">
    <property type="entry name" value="Acyl_CoA_acyltransferase"/>
</dbReference>
<dbReference type="InterPro" id="IPR036527">
    <property type="entry name" value="SCP2_sterol-bd_dom_sf"/>
</dbReference>
<comment type="caution">
    <text evidence="2">The sequence shown here is derived from an EMBL/GenBank/DDBJ whole genome shotgun (WGS) entry which is preliminary data.</text>
</comment>
<sequence>MEAAVPDFGAPRDEREMALADDILSQAFAMTSDFTLGWLRRVEEGGARLRLLREGGAVAATAVLIPMGQWWGGRRVSLGGVAGVGVAPARRGLGSGGRLMRQVLQELRAEGHLLAGLYPSTQPLYRSVGFQQAGACFEHRLQLSGIDFQERTLGLRPVEVADMPALHDVYLRHARRQMGWLDRGAYIWNRVRQPRGERAYGYLVEGASGVEGYLFLSRRNLSAFGHKQELNLTDFVAFTPAAGRRLLSFLGDHRSLAAEATWRGGPVNPLLFLLREQSYQVKLNDYWMLRVLDVPAALQARGYPPGLSGALHLEVVDDLFPENQGRFVLEVEEGEAQVRPGGEGDMKLHVRALATLYSGFLSPAALQLAGVLDADDATLRTAEALFAGAPPAMPDMF</sequence>
<dbReference type="EMBL" id="MPIN01000014">
    <property type="protein sequence ID" value="OJH35481.1"/>
    <property type="molecule type" value="Genomic_DNA"/>
</dbReference>
<dbReference type="Gene3D" id="3.30.1050.10">
    <property type="entry name" value="SCP2 sterol-binding domain"/>
    <property type="match status" value="1"/>
</dbReference>
<dbReference type="SUPFAM" id="SSF55718">
    <property type="entry name" value="SCP-like"/>
    <property type="match status" value="1"/>
</dbReference>
<keyword evidence="2" id="KW-0808">Transferase</keyword>
<dbReference type="InterPro" id="IPR041380">
    <property type="entry name" value="Acetyltransf_17"/>
</dbReference>
<evidence type="ECO:0000313" key="3">
    <source>
        <dbReference type="Proteomes" id="UP000182229"/>
    </source>
</evidence>
<dbReference type="Pfam" id="PF13527">
    <property type="entry name" value="Acetyltransf_9"/>
    <property type="match status" value="1"/>
</dbReference>
<dbReference type="Pfam" id="PF17668">
    <property type="entry name" value="Acetyltransf_17"/>
    <property type="match status" value="1"/>
</dbReference>
<dbReference type="PROSITE" id="PS51186">
    <property type="entry name" value="GNAT"/>
    <property type="match status" value="1"/>
</dbReference>
<dbReference type="Gene3D" id="3.40.630.30">
    <property type="match status" value="2"/>
</dbReference>
<evidence type="ECO:0000259" key="1">
    <source>
        <dbReference type="PROSITE" id="PS51186"/>
    </source>
</evidence>
<dbReference type="OrthoDB" id="3498897at2"/>
<proteinExistence type="predicted"/>
<feature type="domain" description="N-acetyltransferase" evidence="1">
    <location>
        <begin position="7"/>
        <end position="149"/>
    </location>
</feature>
<dbReference type="InterPro" id="IPR000182">
    <property type="entry name" value="GNAT_dom"/>
</dbReference>
<dbReference type="PANTHER" id="PTHR37817">
    <property type="entry name" value="N-ACETYLTRANSFERASE EIS"/>
    <property type="match status" value="1"/>
</dbReference>
<keyword evidence="3" id="KW-1185">Reference proteome</keyword>
<dbReference type="InterPro" id="IPR025559">
    <property type="entry name" value="Eis_dom"/>
</dbReference>
<dbReference type="AlphaFoldDB" id="A0A1L9AZQ1"/>
<dbReference type="GO" id="GO:0030649">
    <property type="term" value="P:aminoglycoside antibiotic catabolic process"/>
    <property type="evidence" value="ECO:0007669"/>
    <property type="project" value="TreeGrafter"/>
</dbReference>
<organism evidence="2 3">
    <name type="scientific">Cystobacter ferrugineus</name>
    <dbReference type="NCBI Taxonomy" id="83449"/>
    <lineage>
        <taxon>Bacteria</taxon>
        <taxon>Pseudomonadati</taxon>
        <taxon>Myxococcota</taxon>
        <taxon>Myxococcia</taxon>
        <taxon>Myxococcales</taxon>
        <taxon>Cystobacterineae</taxon>
        <taxon>Archangiaceae</taxon>
        <taxon>Cystobacter</taxon>
    </lineage>
</organism>
<gene>
    <name evidence="2" type="ORF">BON30_38795</name>
</gene>
<dbReference type="Proteomes" id="UP000182229">
    <property type="component" value="Unassembled WGS sequence"/>
</dbReference>
<protein>
    <submittedName>
        <fullName evidence="2">GNAT family N-acetyltransferase</fullName>
    </submittedName>
</protein>
<dbReference type="Pfam" id="PF13530">
    <property type="entry name" value="SCP2_2"/>
    <property type="match status" value="1"/>
</dbReference>
<dbReference type="GO" id="GO:0034069">
    <property type="term" value="F:aminoglycoside N-acetyltransferase activity"/>
    <property type="evidence" value="ECO:0007669"/>
    <property type="project" value="TreeGrafter"/>
</dbReference>
<reference evidence="2 3" key="2">
    <citation type="submission" date="2016-12" db="EMBL/GenBank/DDBJ databases">
        <title>Draft Genome Sequence of Cystobacter ferrugineus Strain Cbfe23.</title>
        <authorList>
            <person name="Akbar S."/>
            <person name="Dowd S.E."/>
            <person name="Stevens D.C."/>
        </authorList>
    </citation>
    <scope>NUCLEOTIDE SEQUENCE [LARGE SCALE GENOMIC DNA]</scope>
    <source>
        <strain evidence="2 3">Cbfe23</strain>
    </source>
</reference>
<evidence type="ECO:0000313" key="2">
    <source>
        <dbReference type="EMBL" id="OJH35481.1"/>
    </source>
</evidence>
<dbReference type="RefSeq" id="WP_071903581.1">
    <property type="nucleotide sequence ID" value="NZ_MPIN01000014.1"/>
</dbReference>